<feature type="compositionally biased region" description="Gly residues" evidence="1">
    <location>
        <begin position="113"/>
        <end position="123"/>
    </location>
</feature>
<gene>
    <name evidence="2" type="ORF">MNEG_3128</name>
</gene>
<evidence type="ECO:0000313" key="3">
    <source>
        <dbReference type="Proteomes" id="UP000054498"/>
    </source>
</evidence>
<dbReference type="Proteomes" id="UP000054498">
    <property type="component" value="Unassembled WGS sequence"/>
</dbReference>
<evidence type="ECO:0000256" key="1">
    <source>
        <dbReference type="SAM" id="MobiDB-lite"/>
    </source>
</evidence>
<feature type="compositionally biased region" description="Low complexity" evidence="1">
    <location>
        <begin position="97"/>
        <end position="112"/>
    </location>
</feature>
<feature type="region of interest" description="Disordered" evidence="1">
    <location>
        <begin position="96"/>
        <end position="129"/>
    </location>
</feature>
<dbReference type="KEGG" id="mng:MNEG_3128"/>
<accession>A0A0D2MWJ5</accession>
<dbReference type="EMBL" id="KK100599">
    <property type="protein sequence ID" value="KIZ04832.1"/>
    <property type="molecule type" value="Genomic_DNA"/>
</dbReference>
<proteinExistence type="predicted"/>
<dbReference type="GeneID" id="25736006"/>
<evidence type="ECO:0000313" key="2">
    <source>
        <dbReference type="EMBL" id="KIZ04832.1"/>
    </source>
</evidence>
<protein>
    <submittedName>
        <fullName evidence="2">Uncharacterized protein</fullName>
    </submittedName>
</protein>
<dbReference type="RefSeq" id="XP_013903851.1">
    <property type="nucleotide sequence ID" value="XM_014048397.1"/>
</dbReference>
<organism evidence="2 3">
    <name type="scientific">Monoraphidium neglectum</name>
    <dbReference type="NCBI Taxonomy" id="145388"/>
    <lineage>
        <taxon>Eukaryota</taxon>
        <taxon>Viridiplantae</taxon>
        <taxon>Chlorophyta</taxon>
        <taxon>core chlorophytes</taxon>
        <taxon>Chlorophyceae</taxon>
        <taxon>CS clade</taxon>
        <taxon>Sphaeropleales</taxon>
        <taxon>Selenastraceae</taxon>
        <taxon>Monoraphidium</taxon>
    </lineage>
</organism>
<reference evidence="2 3" key="1">
    <citation type="journal article" date="2013" name="BMC Genomics">
        <title>Reconstruction of the lipid metabolism for the microalga Monoraphidium neglectum from its genome sequence reveals characteristics suitable for biofuel production.</title>
        <authorList>
            <person name="Bogen C."/>
            <person name="Al-Dilaimi A."/>
            <person name="Albersmeier A."/>
            <person name="Wichmann J."/>
            <person name="Grundmann M."/>
            <person name="Rupp O."/>
            <person name="Lauersen K.J."/>
            <person name="Blifernez-Klassen O."/>
            <person name="Kalinowski J."/>
            <person name="Goesmann A."/>
            <person name="Mussgnug J.H."/>
            <person name="Kruse O."/>
        </authorList>
    </citation>
    <scope>NUCLEOTIDE SEQUENCE [LARGE SCALE GENOMIC DNA]</scope>
    <source>
        <strain evidence="2 3">SAG 48.87</strain>
    </source>
</reference>
<keyword evidence="3" id="KW-1185">Reference proteome</keyword>
<name>A0A0D2MWJ5_9CHLO</name>
<sequence length="268" mass="25979">MKEGLAAAPIRAPAPPRVGLVTAAPPGSHAAAPPREAGWRGAAFLSAASRAGGALAGAVLAPARAAGAAVGAAASGWGLGLGHAAAAAVPVGIRMASPQEQRQESSSQKATGGEAGAGKGLRGATGFTADKLVPRTDKDAAPEQAPGPAGRGSFVAYRSDGAADGAAAGAAGAREAAIARDRPSAAAAAVRAAAAAARALAAPLVWWVALQVSVLQSGVRTAGWLISAAVWWALLPARAALWAAAAPTRLAWHALGGSKPQGRPVQAG</sequence>
<dbReference type="AlphaFoldDB" id="A0A0D2MWJ5"/>